<dbReference type="Pfam" id="PF02565">
    <property type="entry name" value="RecO_C"/>
    <property type="match status" value="1"/>
</dbReference>
<protein>
    <recommendedName>
        <fullName evidence="2">DNA repair protein RecO</fullName>
    </recommendedName>
    <alternativeName>
        <fullName evidence="6">Recombination protein O</fullName>
    </alternativeName>
</protein>
<dbReference type="SUPFAM" id="SSF57863">
    <property type="entry name" value="ArfGap/RecO-like zinc finger"/>
    <property type="match status" value="1"/>
</dbReference>
<keyword evidence="4" id="KW-0233">DNA recombination</keyword>
<name>A0A382CDV8_9ZZZZ</name>
<evidence type="ECO:0000256" key="1">
    <source>
        <dbReference type="ARBA" id="ARBA00007452"/>
    </source>
</evidence>
<feature type="domain" description="DNA replication/recombination mediator RecO N-terminal" evidence="7">
    <location>
        <begin position="2"/>
        <end position="58"/>
    </location>
</feature>
<organism evidence="8">
    <name type="scientific">marine metagenome</name>
    <dbReference type="NCBI Taxonomy" id="408172"/>
    <lineage>
        <taxon>unclassified sequences</taxon>
        <taxon>metagenomes</taxon>
        <taxon>ecological metagenomes</taxon>
    </lineage>
</organism>
<evidence type="ECO:0000256" key="3">
    <source>
        <dbReference type="ARBA" id="ARBA00022763"/>
    </source>
</evidence>
<dbReference type="AlphaFoldDB" id="A0A382CDV8"/>
<sequence>MYQGSSLLLDFFTRHYGKIRLVARGARSNKTSLQMFQCLNISFKGRSELKNLTDWESSDQPRRLLGNDLVLAMYTNELLSRLLPEAEKHQKIFDGYWNFLRIINEQSETEKEYSLRLFENLLLEELGYGLEFNKDFKGNPIDSELEYHFQEHNGFVARADGTIPGEVLLIVEDGGGNDRLSVDHLSILKKLNRKRLRSILGEKPLKSRELFFAN</sequence>
<reference evidence="8" key="1">
    <citation type="submission" date="2018-05" db="EMBL/GenBank/DDBJ databases">
        <authorList>
            <person name="Lanie J.A."/>
            <person name="Ng W.-L."/>
            <person name="Kazmierczak K.M."/>
            <person name="Andrzejewski T.M."/>
            <person name="Davidsen T.M."/>
            <person name="Wayne K.J."/>
            <person name="Tettelin H."/>
            <person name="Glass J.I."/>
            <person name="Rusch D."/>
            <person name="Podicherti R."/>
            <person name="Tsui H.-C.T."/>
            <person name="Winkler M.E."/>
        </authorList>
    </citation>
    <scope>NUCLEOTIDE SEQUENCE</scope>
</reference>
<dbReference type="InterPro" id="IPR012340">
    <property type="entry name" value="NA-bd_OB-fold"/>
</dbReference>
<dbReference type="NCBIfam" id="TIGR00613">
    <property type="entry name" value="reco"/>
    <property type="match status" value="1"/>
</dbReference>
<comment type="similarity">
    <text evidence="1">Belongs to the RecO family.</text>
</comment>
<evidence type="ECO:0000256" key="5">
    <source>
        <dbReference type="ARBA" id="ARBA00023204"/>
    </source>
</evidence>
<dbReference type="GO" id="GO:0006310">
    <property type="term" value="P:DNA recombination"/>
    <property type="evidence" value="ECO:0007669"/>
    <property type="project" value="UniProtKB-KW"/>
</dbReference>
<proteinExistence type="inferred from homology"/>
<dbReference type="Gene3D" id="1.20.1440.120">
    <property type="entry name" value="Recombination protein O, C-terminal domain"/>
    <property type="match status" value="1"/>
</dbReference>
<keyword evidence="5" id="KW-0234">DNA repair</keyword>
<dbReference type="EMBL" id="UINC01033961">
    <property type="protein sequence ID" value="SVB24054.1"/>
    <property type="molecule type" value="Genomic_DNA"/>
</dbReference>
<dbReference type="InterPro" id="IPR037278">
    <property type="entry name" value="ARFGAP/RecO"/>
</dbReference>
<dbReference type="SUPFAM" id="SSF50249">
    <property type="entry name" value="Nucleic acid-binding proteins"/>
    <property type="match status" value="1"/>
</dbReference>
<dbReference type="PANTHER" id="PTHR33991:SF1">
    <property type="entry name" value="DNA REPAIR PROTEIN RECO"/>
    <property type="match status" value="1"/>
</dbReference>
<evidence type="ECO:0000256" key="4">
    <source>
        <dbReference type="ARBA" id="ARBA00023172"/>
    </source>
</evidence>
<evidence type="ECO:0000313" key="8">
    <source>
        <dbReference type="EMBL" id="SVB24054.1"/>
    </source>
</evidence>
<dbReference type="Pfam" id="PF11967">
    <property type="entry name" value="RecO_N"/>
    <property type="match status" value="1"/>
</dbReference>
<dbReference type="GO" id="GO:0043590">
    <property type="term" value="C:bacterial nucleoid"/>
    <property type="evidence" value="ECO:0007669"/>
    <property type="project" value="TreeGrafter"/>
</dbReference>
<dbReference type="PANTHER" id="PTHR33991">
    <property type="entry name" value="DNA REPAIR PROTEIN RECO"/>
    <property type="match status" value="1"/>
</dbReference>
<dbReference type="GO" id="GO:0006302">
    <property type="term" value="P:double-strand break repair"/>
    <property type="evidence" value="ECO:0007669"/>
    <property type="project" value="TreeGrafter"/>
</dbReference>
<dbReference type="InterPro" id="IPR003717">
    <property type="entry name" value="RecO"/>
</dbReference>
<dbReference type="InterPro" id="IPR042242">
    <property type="entry name" value="RecO_C"/>
</dbReference>
<dbReference type="InterPro" id="IPR022572">
    <property type="entry name" value="DNA_rep/recomb_RecO_N"/>
</dbReference>
<evidence type="ECO:0000256" key="6">
    <source>
        <dbReference type="ARBA" id="ARBA00033409"/>
    </source>
</evidence>
<accession>A0A382CDV8</accession>
<gene>
    <name evidence="8" type="ORF">METZ01_LOCUS176908</name>
</gene>
<evidence type="ECO:0000259" key="7">
    <source>
        <dbReference type="Pfam" id="PF11967"/>
    </source>
</evidence>
<evidence type="ECO:0000256" key="2">
    <source>
        <dbReference type="ARBA" id="ARBA00021310"/>
    </source>
</evidence>
<dbReference type="Gene3D" id="2.40.50.140">
    <property type="entry name" value="Nucleic acid-binding proteins"/>
    <property type="match status" value="1"/>
</dbReference>
<keyword evidence="3" id="KW-0227">DNA damage</keyword>